<accession>A0AAV7KCR6</accession>
<gene>
    <name evidence="1" type="ORF">LOD99_11003</name>
</gene>
<dbReference type="InterPro" id="IPR052709">
    <property type="entry name" value="Transposase-MT_Hybrid"/>
</dbReference>
<name>A0AAV7KCR6_9METZ</name>
<evidence type="ECO:0008006" key="3">
    <source>
        <dbReference type="Google" id="ProtNLM"/>
    </source>
</evidence>
<keyword evidence="2" id="KW-1185">Reference proteome</keyword>
<protein>
    <recommendedName>
        <fullName evidence="3">Transposase</fullName>
    </recommendedName>
</protein>
<sequence length="118" mass="14119">MATVFWDREEIIHLDWLPEKTTINSDYYVDELKELRQASKRERRGKLTRVVLLQHDNARPHVSSKTMTATDDLGYECLPHAPYSPDLASRDYWLFGEMKRVLRGKKFEDFKRLEYEII</sequence>
<dbReference type="EMBL" id="JAKMXF010000085">
    <property type="protein sequence ID" value="KAI6658658.1"/>
    <property type="molecule type" value="Genomic_DNA"/>
</dbReference>
<evidence type="ECO:0000313" key="2">
    <source>
        <dbReference type="Proteomes" id="UP001165289"/>
    </source>
</evidence>
<dbReference type="PANTHER" id="PTHR46060">
    <property type="entry name" value="MARINER MOS1 TRANSPOSASE-LIKE PROTEIN"/>
    <property type="match status" value="1"/>
</dbReference>
<dbReference type="Pfam" id="PF01359">
    <property type="entry name" value="Transposase_1"/>
    <property type="match status" value="1"/>
</dbReference>
<dbReference type="InterPro" id="IPR036397">
    <property type="entry name" value="RNaseH_sf"/>
</dbReference>
<evidence type="ECO:0000313" key="1">
    <source>
        <dbReference type="EMBL" id="KAI6658658.1"/>
    </source>
</evidence>
<proteinExistence type="predicted"/>
<dbReference type="InterPro" id="IPR001888">
    <property type="entry name" value="Transposase_1"/>
</dbReference>
<dbReference type="Proteomes" id="UP001165289">
    <property type="component" value="Unassembled WGS sequence"/>
</dbReference>
<comment type="caution">
    <text evidence="1">The sequence shown here is derived from an EMBL/GenBank/DDBJ whole genome shotgun (WGS) entry which is preliminary data.</text>
</comment>
<reference evidence="1 2" key="1">
    <citation type="journal article" date="2023" name="BMC Biol.">
        <title>The compact genome of the sponge Oopsacas minuta (Hexactinellida) is lacking key metazoan core genes.</title>
        <authorList>
            <person name="Santini S."/>
            <person name="Schenkelaars Q."/>
            <person name="Jourda C."/>
            <person name="Duchesne M."/>
            <person name="Belahbib H."/>
            <person name="Rocher C."/>
            <person name="Selva M."/>
            <person name="Riesgo A."/>
            <person name="Vervoort M."/>
            <person name="Leys S.P."/>
            <person name="Kodjabachian L."/>
            <person name="Le Bivic A."/>
            <person name="Borchiellini C."/>
            <person name="Claverie J.M."/>
            <person name="Renard E."/>
        </authorList>
    </citation>
    <scope>NUCLEOTIDE SEQUENCE [LARGE SCALE GENOMIC DNA]</scope>
    <source>
        <strain evidence="1">SPO-2</strain>
    </source>
</reference>
<dbReference type="Gene3D" id="3.30.420.10">
    <property type="entry name" value="Ribonuclease H-like superfamily/Ribonuclease H"/>
    <property type="match status" value="1"/>
</dbReference>
<dbReference type="AlphaFoldDB" id="A0AAV7KCR6"/>
<organism evidence="1 2">
    <name type="scientific">Oopsacas minuta</name>
    <dbReference type="NCBI Taxonomy" id="111878"/>
    <lineage>
        <taxon>Eukaryota</taxon>
        <taxon>Metazoa</taxon>
        <taxon>Porifera</taxon>
        <taxon>Hexactinellida</taxon>
        <taxon>Hexasterophora</taxon>
        <taxon>Lyssacinosida</taxon>
        <taxon>Leucopsacidae</taxon>
        <taxon>Oopsacas</taxon>
    </lineage>
</organism>
<dbReference type="GO" id="GO:0003676">
    <property type="term" value="F:nucleic acid binding"/>
    <property type="evidence" value="ECO:0007669"/>
    <property type="project" value="InterPro"/>
</dbReference>
<dbReference type="PANTHER" id="PTHR46060:SF1">
    <property type="entry name" value="MARINER MOS1 TRANSPOSASE-LIKE PROTEIN"/>
    <property type="match status" value="1"/>
</dbReference>